<evidence type="ECO:0000313" key="2">
    <source>
        <dbReference type="Proteomes" id="UP000785679"/>
    </source>
</evidence>
<dbReference type="EMBL" id="RRYP01019406">
    <property type="protein sequence ID" value="TNV73259.1"/>
    <property type="molecule type" value="Genomic_DNA"/>
</dbReference>
<evidence type="ECO:0000313" key="1">
    <source>
        <dbReference type="EMBL" id="TNV73259.1"/>
    </source>
</evidence>
<protein>
    <submittedName>
        <fullName evidence="1">Uncharacterized protein</fullName>
    </submittedName>
</protein>
<gene>
    <name evidence="1" type="ORF">FGO68_gene15802</name>
</gene>
<keyword evidence="2" id="KW-1185">Reference proteome</keyword>
<comment type="caution">
    <text evidence="1">The sequence shown here is derived from an EMBL/GenBank/DDBJ whole genome shotgun (WGS) entry which is preliminary data.</text>
</comment>
<sequence>MVNNKQGCKGIEGSSSSGNKGLLEIIFNQSYYSPLKKNQVIAIYNCLKLQQKAIELLLLPSTLAQLISTK</sequence>
<reference evidence="1" key="1">
    <citation type="submission" date="2019-06" db="EMBL/GenBank/DDBJ databases">
        <authorList>
            <person name="Zheng W."/>
        </authorList>
    </citation>
    <scope>NUCLEOTIDE SEQUENCE</scope>
    <source>
        <strain evidence="1">QDHG01</strain>
    </source>
</reference>
<organism evidence="1 2">
    <name type="scientific">Halteria grandinella</name>
    <dbReference type="NCBI Taxonomy" id="5974"/>
    <lineage>
        <taxon>Eukaryota</taxon>
        <taxon>Sar</taxon>
        <taxon>Alveolata</taxon>
        <taxon>Ciliophora</taxon>
        <taxon>Intramacronucleata</taxon>
        <taxon>Spirotrichea</taxon>
        <taxon>Stichotrichia</taxon>
        <taxon>Sporadotrichida</taxon>
        <taxon>Halteriidae</taxon>
        <taxon>Halteria</taxon>
    </lineage>
</organism>
<name>A0A8J8NEM6_HALGN</name>
<dbReference type="Proteomes" id="UP000785679">
    <property type="component" value="Unassembled WGS sequence"/>
</dbReference>
<dbReference type="AlphaFoldDB" id="A0A8J8NEM6"/>
<proteinExistence type="predicted"/>
<accession>A0A8J8NEM6</accession>